<dbReference type="Pfam" id="PF25383">
    <property type="entry name" value="PH_alsin"/>
    <property type="match status" value="1"/>
</dbReference>
<sequence length="286" mass="32941">MEINVLLQMTSGEAKISLLQSFVQLTYAIVNNLQEVFDNHQCEITSVLPIIHRVQEMKAIYADYVNAICNAMAISGLNLETKEAESLIEKSKDYFEALIPEDKKTNTEILSYLLLLPMNRIEEYENFLMDIRTDTECFYSPFSLDKIKVAHTHWKKLSIVAYNGKVEAEHTKAFWNSCSPKVFEALANPTRRLIRDSKKTPINLFNAGRFSTHSFFLLSDLLIHNMYNSFVSYNLSSMWVETLPSGNNIQLIFHLEPEFLNSMKNTSQNLQVHCLLISVSKDVNYF</sequence>
<comment type="caution">
    <text evidence="2">The sequence shown here is derived from an EMBL/GenBank/DDBJ whole genome shotgun (WGS) entry which is preliminary data.</text>
</comment>
<dbReference type="InterPro" id="IPR051984">
    <property type="entry name" value="Alsin"/>
</dbReference>
<name>A0A5N5T2D7_9CRUS</name>
<feature type="domain" description="Alsin-like PH-like" evidence="1">
    <location>
        <begin position="177"/>
        <end position="243"/>
    </location>
</feature>
<dbReference type="GO" id="GO:0031267">
    <property type="term" value="F:small GTPase binding"/>
    <property type="evidence" value="ECO:0007669"/>
    <property type="project" value="TreeGrafter"/>
</dbReference>
<dbReference type="OrthoDB" id="6374977at2759"/>
<reference evidence="2 3" key="1">
    <citation type="journal article" date="2019" name="PLoS Biol.">
        <title>Sex chromosomes control vertical transmission of feminizing Wolbachia symbionts in an isopod.</title>
        <authorList>
            <person name="Becking T."/>
            <person name="Chebbi M.A."/>
            <person name="Giraud I."/>
            <person name="Moumen B."/>
            <person name="Laverre T."/>
            <person name="Caubet Y."/>
            <person name="Peccoud J."/>
            <person name="Gilbert C."/>
            <person name="Cordaux R."/>
        </authorList>
    </citation>
    <scope>NUCLEOTIDE SEQUENCE [LARGE SCALE GENOMIC DNA]</scope>
    <source>
        <strain evidence="2">ANa2</strain>
        <tissue evidence="2">Whole body excluding digestive tract and cuticle</tissue>
    </source>
</reference>
<dbReference type="AlphaFoldDB" id="A0A5N5T2D7"/>
<evidence type="ECO:0000313" key="3">
    <source>
        <dbReference type="Proteomes" id="UP000326759"/>
    </source>
</evidence>
<gene>
    <name evidence="2" type="primary">Als2_0</name>
    <name evidence="2" type="ORF">Anas_14418</name>
</gene>
<dbReference type="GO" id="GO:0005737">
    <property type="term" value="C:cytoplasm"/>
    <property type="evidence" value="ECO:0007669"/>
    <property type="project" value="TreeGrafter"/>
</dbReference>
<dbReference type="InterPro" id="IPR057248">
    <property type="entry name" value="Alsin-like_PH"/>
</dbReference>
<evidence type="ECO:0000313" key="2">
    <source>
        <dbReference type="EMBL" id="KAB7500643.1"/>
    </source>
</evidence>
<dbReference type="Pfam" id="PF25582">
    <property type="entry name" value="DH_Alsin"/>
    <property type="match status" value="1"/>
</dbReference>
<dbReference type="Proteomes" id="UP000326759">
    <property type="component" value="Unassembled WGS sequence"/>
</dbReference>
<dbReference type="GO" id="GO:0005085">
    <property type="term" value="F:guanyl-nucleotide exchange factor activity"/>
    <property type="evidence" value="ECO:0007669"/>
    <property type="project" value="TreeGrafter"/>
</dbReference>
<dbReference type="InterPro" id="IPR035899">
    <property type="entry name" value="DBL_dom_sf"/>
</dbReference>
<dbReference type="PANTHER" id="PTHR46089">
    <property type="entry name" value="ALSIN HOMOLOG"/>
    <property type="match status" value="1"/>
</dbReference>
<evidence type="ECO:0000259" key="1">
    <source>
        <dbReference type="Pfam" id="PF25383"/>
    </source>
</evidence>
<organism evidence="2 3">
    <name type="scientific">Armadillidium nasatum</name>
    <dbReference type="NCBI Taxonomy" id="96803"/>
    <lineage>
        <taxon>Eukaryota</taxon>
        <taxon>Metazoa</taxon>
        <taxon>Ecdysozoa</taxon>
        <taxon>Arthropoda</taxon>
        <taxon>Crustacea</taxon>
        <taxon>Multicrustacea</taxon>
        <taxon>Malacostraca</taxon>
        <taxon>Eumalacostraca</taxon>
        <taxon>Peracarida</taxon>
        <taxon>Isopoda</taxon>
        <taxon>Oniscidea</taxon>
        <taxon>Crinocheta</taxon>
        <taxon>Armadillidiidae</taxon>
        <taxon>Armadillidium</taxon>
    </lineage>
</organism>
<protein>
    <submittedName>
        <fullName evidence="2">Alsin</fullName>
    </submittedName>
</protein>
<keyword evidence="3" id="KW-1185">Reference proteome</keyword>
<dbReference type="PANTHER" id="PTHR46089:SF2">
    <property type="entry name" value="ALSIN HOMOLOG"/>
    <property type="match status" value="1"/>
</dbReference>
<dbReference type="EMBL" id="SEYY01013288">
    <property type="protein sequence ID" value="KAB7500643.1"/>
    <property type="molecule type" value="Genomic_DNA"/>
</dbReference>
<dbReference type="Gene3D" id="1.20.900.10">
    <property type="entry name" value="Dbl homology (DH) domain"/>
    <property type="match status" value="1"/>
</dbReference>
<dbReference type="SUPFAM" id="SSF48065">
    <property type="entry name" value="DBL homology domain (DH-domain)"/>
    <property type="match status" value="1"/>
</dbReference>
<accession>A0A5N5T2D7</accession>
<dbReference type="GO" id="GO:0016197">
    <property type="term" value="P:endosomal transport"/>
    <property type="evidence" value="ECO:0007669"/>
    <property type="project" value="TreeGrafter"/>
</dbReference>
<proteinExistence type="predicted"/>